<evidence type="ECO:0000256" key="6">
    <source>
        <dbReference type="ARBA" id="ARBA00022968"/>
    </source>
</evidence>
<comment type="caution">
    <text evidence="11">The sequence shown here is derived from an EMBL/GenBank/DDBJ whole genome shotgun (WGS) entry which is preliminary data.</text>
</comment>
<comment type="similarity">
    <text evidence="2 10">Belongs to the glycosyltransferase 31 family.</text>
</comment>
<dbReference type="PANTHER" id="PTHR11214:SF378">
    <property type="entry name" value="BETA-1,3-GALACTOSYLTRANSFERASE 4"/>
    <property type="match status" value="1"/>
</dbReference>
<dbReference type="Pfam" id="PF01762">
    <property type="entry name" value="Galactosyl_T"/>
    <property type="match status" value="1"/>
</dbReference>
<evidence type="ECO:0000256" key="9">
    <source>
        <dbReference type="ARBA" id="ARBA00023136"/>
    </source>
</evidence>
<dbReference type="InterPro" id="IPR002659">
    <property type="entry name" value="Glyco_trans_31"/>
</dbReference>
<evidence type="ECO:0000256" key="7">
    <source>
        <dbReference type="ARBA" id="ARBA00022989"/>
    </source>
</evidence>
<dbReference type="GO" id="GO:0016758">
    <property type="term" value="F:hexosyltransferase activity"/>
    <property type="evidence" value="ECO:0007669"/>
    <property type="project" value="InterPro"/>
</dbReference>
<keyword evidence="9" id="KW-0472">Membrane</keyword>
<accession>A0A8J1UD40</accession>
<comment type="subcellular location">
    <subcellularLocation>
        <location evidence="1 10">Golgi apparatus membrane</location>
        <topology evidence="1 10">Single-pass type II membrane protein</topology>
    </subcellularLocation>
</comment>
<keyword evidence="4" id="KW-0808">Transferase</keyword>
<keyword evidence="8 10" id="KW-0333">Golgi apparatus</keyword>
<dbReference type="EMBL" id="CAIIXF020000004">
    <property type="protein sequence ID" value="CAH1781218.1"/>
    <property type="molecule type" value="Genomic_DNA"/>
</dbReference>
<evidence type="ECO:0000256" key="3">
    <source>
        <dbReference type="ARBA" id="ARBA00022676"/>
    </source>
</evidence>
<dbReference type="Proteomes" id="UP000749559">
    <property type="component" value="Unassembled WGS sequence"/>
</dbReference>
<evidence type="ECO:0000256" key="1">
    <source>
        <dbReference type="ARBA" id="ARBA00004323"/>
    </source>
</evidence>
<evidence type="ECO:0000256" key="10">
    <source>
        <dbReference type="RuleBase" id="RU363063"/>
    </source>
</evidence>
<proteinExistence type="inferred from homology"/>
<reference evidence="11" key="1">
    <citation type="submission" date="2022-03" db="EMBL/GenBank/DDBJ databases">
        <authorList>
            <person name="Martin C."/>
        </authorList>
    </citation>
    <scope>NUCLEOTIDE SEQUENCE</scope>
</reference>
<gene>
    <name evidence="11" type="ORF">OFUS_LOCUS7822</name>
</gene>
<dbReference type="Gene3D" id="3.90.550.50">
    <property type="match status" value="1"/>
</dbReference>
<evidence type="ECO:0000256" key="8">
    <source>
        <dbReference type="ARBA" id="ARBA00023034"/>
    </source>
</evidence>
<name>A0A8J1UD40_OWEFU</name>
<evidence type="ECO:0000313" key="11">
    <source>
        <dbReference type="EMBL" id="CAH1781218.1"/>
    </source>
</evidence>
<dbReference type="EC" id="2.4.1.-" evidence="10"/>
<keyword evidence="3 10" id="KW-0328">Glycosyltransferase</keyword>
<dbReference type="GO" id="GO:0000139">
    <property type="term" value="C:Golgi membrane"/>
    <property type="evidence" value="ECO:0007669"/>
    <property type="project" value="UniProtKB-SubCell"/>
</dbReference>
<dbReference type="AlphaFoldDB" id="A0A8J1UD40"/>
<protein>
    <recommendedName>
        <fullName evidence="10">Hexosyltransferase</fullName>
        <ecNumber evidence="10">2.4.1.-</ecNumber>
    </recommendedName>
</protein>
<keyword evidence="7" id="KW-1133">Transmembrane helix</keyword>
<evidence type="ECO:0000256" key="4">
    <source>
        <dbReference type="ARBA" id="ARBA00022679"/>
    </source>
</evidence>
<sequence>MNIIKMRLRFLIRPLCLIVCIMTLTNILRIKRMPGERFADSCIKADGAVNMNYDMRHFPDIIEDDYAQLQFEKEVDQTKLDDIRKWNETGSINYKIYEFADFIEDENNGSLVPENHMGEQTKTNRVTDPNHIPSERTVDCKYDISGRLCGEQNPHMYSCSAISDKWPSMLPPIVKQTNYDKQRIPPNFFDFPYVDNAPKLDYKKLILNPRMICSDHQPHVLVMCNSAIQSFNVRQAVRNTWGNASANNAQKMALRVVFIIGDFNNTADQHIIDEVNRESRIHKDILQIQVDDSYRAMTAKRILGLRWGLVYCPTATHVIYATDDIVININKINNIIKTEGNDSMDRVYYGCSYPEEQMAITSGRYEMHSEPPTNWTKFNLLPRYNIGFAMLLSRDSAAYINALTCKTPLVFPDDAYIGILLKMVGIAPKGEYKTCGIRHRKDRKLGVAFAVEKFSNLLWDHTNRTVFVHLYERNNTAILIEKIWKKRPDM</sequence>
<dbReference type="OrthoDB" id="2139606at2759"/>
<evidence type="ECO:0000256" key="5">
    <source>
        <dbReference type="ARBA" id="ARBA00022692"/>
    </source>
</evidence>
<keyword evidence="6" id="KW-0735">Signal-anchor</keyword>
<evidence type="ECO:0000313" key="12">
    <source>
        <dbReference type="Proteomes" id="UP000749559"/>
    </source>
</evidence>
<keyword evidence="12" id="KW-1185">Reference proteome</keyword>
<organism evidence="11 12">
    <name type="scientific">Owenia fusiformis</name>
    <name type="common">Polychaete worm</name>
    <dbReference type="NCBI Taxonomy" id="6347"/>
    <lineage>
        <taxon>Eukaryota</taxon>
        <taxon>Metazoa</taxon>
        <taxon>Spiralia</taxon>
        <taxon>Lophotrochozoa</taxon>
        <taxon>Annelida</taxon>
        <taxon>Polychaeta</taxon>
        <taxon>Sedentaria</taxon>
        <taxon>Canalipalpata</taxon>
        <taxon>Sabellida</taxon>
        <taxon>Oweniida</taxon>
        <taxon>Oweniidae</taxon>
        <taxon>Owenia</taxon>
    </lineage>
</organism>
<evidence type="ECO:0000256" key="2">
    <source>
        <dbReference type="ARBA" id="ARBA00008661"/>
    </source>
</evidence>
<dbReference type="PANTHER" id="PTHR11214">
    <property type="entry name" value="BETA-1,3-N-ACETYLGLUCOSAMINYLTRANSFERASE"/>
    <property type="match status" value="1"/>
</dbReference>
<dbReference type="GO" id="GO:0006493">
    <property type="term" value="P:protein O-linked glycosylation"/>
    <property type="evidence" value="ECO:0007669"/>
    <property type="project" value="TreeGrafter"/>
</dbReference>
<keyword evidence="5" id="KW-0812">Transmembrane</keyword>